<dbReference type="PROSITE" id="PS51891">
    <property type="entry name" value="CENP_V_GFA"/>
    <property type="match status" value="1"/>
</dbReference>
<evidence type="ECO:0000256" key="2">
    <source>
        <dbReference type="ARBA" id="ARBA00022723"/>
    </source>
</evidence>
<evidence type="ECO:0000259" key="5">
    <source>
        <dbReference type="PROSITE" id="PS51891"/>
    </source>
</evidence>
<dbReference type="EMBL" id="QKRX01000002">
    <property type="protein sequence ID" value="RAU19472.1"/>
    <property type="molecule type" value="Genomic_DNA"/>
</dbReference>
<keyword evidence="2" id="KW-0479">Metal-binding</keyword>
<feature type="domain" description="CENP-V/GFA" evidence="5">
    <location>
        <begin position="1"/>
        <end position="116"/>
    </location>
</feature>
<dbReference type="RefSeq" id="WP_112157827.1">
    <property type="nucleotide sequence ID" value="NZ_QKRX01000002.1"/>
</dbReference>
<dbReference type="Proteomes" id="UP000250744">
    <property type="component" value="Unassembled WGS sequence"/>
</dbReference>
<evidence type="ECO:0000256" key="1">
    <source>
        <dbReference type="ARBA" id="ARBA00005495"/>
    </source>
</evidence>
<proteinExistence type="inferred from homology"/>
<dbReference type="Gene3D" id="3.90.1590.10">
    <property type="entry name" value="glutathione-dependent formaldehyde- activating enzyme (gfa)"/>
    <property type="match status" value="1"/>
</dbReference>
<dbReference type="PANTHER" id="PTHR33337">
    <property type="entry name" value="GFA DOMAIN-CONTAINING PROTEIN"/>
    <property type="match status" value="1"/>
</dbReference>
<dbReference type="OrthoDB" id="9786619at2"/>
<keyword evidence="4" id="KW-0456">Lyase</keyword>
<keyword evidence="7" id="KW-1185">Reference proteome</keyword>
<sequence>MLGKCLCGQTVFELDLPKVRAYQCHCTLCRAQSGTSSNLGTIVPEAKFSWVSGRSHIKSWVKESGFTSDFCSNCGSPVPNMLRGMPYYWVPVGALIDAASVEVIAHLCTSSKATWDSIADNAVQYADLPDIKTFINELNAE</sequence>
<accession>A0A364NR16</accession>
<name>A0A364NR16_9GAMM</name>
<reference evidence="6 7" key="1">
    <citation type="submission" date="2018-06" db="EMBL/GenBank/DDBJ databases">
        <title>Nitrincola tibetense sp. nov., isolated from Lake XuguoCo on Tibetan Plateau.</title>
        <authorList>
            <person name="Xing P."/>
        </authorList>
    </citation>
    <scope>NUCLEOTIDE SEQUENCE [LARGE SCALE GENOMIC DNA]</scope>
    <source>
        <strain evidence="7">xg18</strain>
    </source>
</reference>
<evidence type="ECO:0000256" key="4">
    <source>
        <dbReference type="ARBA" id="ARBA00023239"/>
    </source>
</evidence>
<dbReference type="InterPro" id="IPR006913">
    <property type="entry name" value="CENP-V/GFA"/>
</dbReference>
<dbReference type="AlphaFoldDB" id="A0A364NR16"/>
<dbReference type="GO" id="GO:0016846">
    <property type="term" value="F:carbon-sulfur lyase activity"/>
    <property type="evidence" value="ECO:0007669"/>
    <property type="project" value="InterPro"/>
</dbReference>
<evidence type="ECO:0000313" key="7">
    <source>
        <dbReference type="Proteomes" id="UP000250744"/>
    </source>
</evidence>
<protein>
    <submittedName>
        <fullName evidence="6">Aldehyde-activating protein</fullName>
    </submittedName>
</protein>
<keyword evidence="3" id="KW-0862">Zinc</keyword>
<evidence type="ECO:0000313" key="6">
    <source>
        <dbReference type="EMBL" id="RAU19472.1"/>
    </source>
</evidence>
<dbReference type="PANTHER" id="PTHR33337:SF40">
    <property type="entry name" value="CENP-V_GFA DOMAIN-CONTAINING PROTEIN-RELATED"/>
    <property type="match status" value="1"/>
</dbReference>
<evidence type="ECO:0000256" key="3">
    <source>
        <dbReference type="ARBA" id="ARBA00022833"/>
    </source>
</evidence>
<comment type="caution">
    <text evidence="6">The sequence shown here is derived from an EMBL/GenBank/DDBJ whole genome shotgun (WGS) entry which is preliminary data.</text>
</comment>
<dbReference type="SUPFAM" id="SSF51316">
    <property type="entry name" value="Mss4-like"/>
    <property type="match status" value="1"/>
</dbReference>
<dbReference type="Pfam" id="PF04828">
    <property type="entry name" value="GFA"/>
    <property type="match status" value="1"/>
</dbReference>
<dbReference type="InterPro" id="IPR011057">
    <property type="entry name" value="Mss4-like_sf"/>
</dbReference>
<dbReference type="GO" id="GO:0046872">
    <property type="term" value="F:metal ion binding"/>
    <property type="evidence" value="ECO:0007669"/>
    <property type="project" value="UniProtKB-KW"/>
</dbReference>
<gene>
    <name evidence="6" type="ORF">DN062_04260</name>
</gene>
<organism evidence="6 7">
    <name type="scientific">Nitrincola tibetensis</name>
    <dbReference type="NCBI Taxonomy" id="2219697"/>
    <lineage>
        <taxon>Bacteria</taxon>
        <taxon>Pseudomonadati</taxon>
        <taxon>Pseudomonadota</taxon>
        <taxon>Gammaproteobacteria</taxon>
        <taxon>Oceanospirillales</taxon>
        <taxon>Oceanospirillaceae</taxon>
        <taxon>Nitrincola</taxon>
    </lineage>
</organism>
<comment type="similarity">
    <text evidence="1">Belongs to the Gfa family.</text>
</comment>